<dbReference type="Proteomes" id="UP000185109">
    <property type="component" value="Plasmid pRsp8C3a"/>
</dbReference>
<protein>
    <submittedName>
        <fullName evidence="1">Uncharacterized protein</fullName>
    </submittedName>
</protein>
<name>A0A1L5PAF3_RHIET</name>
<proteinExistence type="predicted"/>
<dbReference type="EMBL" id="CP017242">
    <property type="protein sequence ID" value="APO77155.1"/>
    <property type="molecule type" value="Genomic_DNA"/>
</dbReference>
<organism evidence="1 2">
    <name type="scientific">Rhizobium etli 8C-3</name>
    <dbReference type="NCBI Taxonomy" id="538025"/>
    <lineage>
        <taxon>Bacteria</taxon>
        <taxon>Pseudomonadati</taxon>
        <taxon>Pseudomonadota</taxon>
        <taxon>Alphaproteobacteria</taxon>
        <taxon>Hyphomicrobiales</taxon>
        <taxon>Rhizobiaceae</taxon>
        <taxon>Rhizobium/Agrobacterium group</taxon>
        <taxon>Rhizobium</taxon>
    </lineage>
</organism>
<evidence type="ECO:0000313" key="2">
    <source>
        <dbReference type="Proteomes" id="UP000185109"/>
    </source>
</evidence>
<gene>
    <name evidence="1" type="ORF">AM571_PA00272</name>
</gene>
<keyword evidence="1" id="KW-0614">Plasmid</keyword>
<evidence type="ECO:0000313" key="1">
    <source>
        <dbReference type="EMBL" id="APO77155.1"/>
    </source>
</evidence>
<sequence length="92" mass="10187">MDDYSHLYPAVAVEWPVPSAFSIGCTETGHGLLFKYERAGSRRPLDDVRPVPHPAAGNVSNLRAALQEIPELTSIPFPFGRNYLPGFSYRTP</sequence>
<reference evidence="1 2" key="1">
    <citation type="submission" date="2016-09" db="EMBL/GenBank/DDBJ databases">
        <title>The complete genome sequences of Rhizobium gallicum, symbiovars gallicum and phaseoli, symbionts associated to common bean (Phaseolus vulgaris).</title>
        <authorList>
            <person name="Bustos P."/>
            <person name="Santamaria R.I."/>
            <person name="Perez-Carrascal O.M."/>
            <person name="Juarez S."/>
            <person name="Lozano L."/>
            <person name="Martinez-Flores I."/>
            <person name="Martinez-Romero E."/>
            <person name="Cevallos M."/>
            <person name="Romero D."/>
            <person name="Davila G."/>
            <person name="Gonzalez V."/>
        </authorList>
    </citation>
    <scope>NUCLEOTIDE SEQUENCE [LARGE SCALE GENOMIC DNA]</scope>
    <source>
        <strain evidence="1 2">8C-3</strain>
        <plasmid evidence="2">Plasmid prsp8c3a</plasmid>
    </source>
</reference>
<dbReference type="AlphaFoldDB" id="A0A1L5PAF3"/>
<geneLocation type="plasmid" evidence="2">
    <name>prsp8c3a</name>
</geneLocation>
<dbReference type="RefSeq" id="WP_074063580.1">
    <property type="nucleotide sequence ID" value="NZ_CP017242.1"/>
</dbReference>
<accession>A0A1L5PAF3</accession>